<reference evidence="2 3" key="1">
    <citation type="submission" date="2017-02" db="EMBL/GenBank/DDBJ databases">
        <authorList>
            <person name="Peterson S.W."/>
        </authorList>
    </citation>
    <scope>NUCLEOTIDE SEQUENCE [LARGE SCALE GENOMIC DNA]</scope>
    <source>
        <strain evidence="2 3">ATCC 51222</strain>
    </source>
</reference>
<evidence type="ECO:0000259" key="1">
    <source>
        <dbReference type="Pfam" id="PF01936"/>
    </source>
</evidence>
<protein>
    <submittedName>
        <fullName evidence="2">NYN domain-containing protein</fullName>
    </submittedName>
</protein>
<gene>
    <name evidence="2" type="ORF">SAMN02745114_01501</name>
</gene>
<dbReference type="STRING" id="290054.SAMN02745114_01501"/>
<proteinExistence type="predicted"/>
<accession>A0A1T4N7L2</accession>
<evidence type="ECO:0000313" key="2">
    <source>
        <dbReference type="EMBL" id="SJZ75115.1"/>
    </source>
</evidence>
<dbReference type="Gene3D" id="3.40.50.1010">
    <property type="entry name" value="5'-nuclease"/>
    <property type="match status" value="1"/>
</dbReference>
<dbReference type="EMBL" id="FUWW01000019">
    <property type="protein sequence ID" value="SJZ75115.1"/>
    <property type="molecule type" value="Genomic_DNA"/>
</dbReference>
<dbReference type="GO" id="GO:0004540">
    <property type="term" value="F:RNA nuclease activity"/>
    <property type="evidence" value="ECO:0007669"/>
    <property type="project" value="InterPro"/>
</dbReference>
<name>A0A1T4N7L2_9FIRM</name>
<feature type="domain" description="NYN" evidence="1">
    <location>
        <begin position="250"/>
        <end position="363"/>
    </location>
</feature>
<dbReference type="InterPro" id="IPR021139">
    <property type="entry name" value="NYN"/>
</dbReference>
<dbReference type="OrthoDB" id="1993677at2"/>
<dbReference type="RefSeq" id="WP_078768953.1">
    <property type="nucleotide sequence ID" value="NZ_FUWW01000019.1"/>
</dbReference>
<dbReference type="Proteomes" id="UP000190657">
    <property type="component" value="Unassembled WGS sequence"/>
</dbReference>
<dbReference type="Pfam" id="PF01936">
    <property type="entry name" value="NYN"/>
    <property type="match status" value="1"/>
</dbReference>
<evidence type="ECO:0000313" key="3">
    <source>
        <dbReference type="Proteomes" id="UP000190657"/>
    </source>
</evidence>
<organism evidence="2 3">
    <name type="scientific">Eubacterium coprostanoligenes</name>
    <dbReference type="NCBI Taxonomy" id="290054"/>
    <lineage>
        <taxon>Bacteria</taxon>
        <taxon>Bacillati</taxon>
        <taxon>Bacillota</taxon>
        <taxon>Clostridia</taxon>
        <taxon>Eubacteriales</taxon>
        <taxon>Eubacteriaceae</taxon>
        <taxon>Eubacterium</taxon>
    </lineage>
</organism>
<dbReference type="AlphaFoldDB" id="A0A1T4N7L2"/>
<sequence length="470" mass="55035">MSKPMRLEDLKDMDLDDEILEDYSDKSSFSNYSKSIAIKIAYLLGVRQDFIFTIDESAEDIFNELTGNMDATIIRALNNLRSNIILNFKRISRTIRISANDYQPIYKIDILENDFKTLKKYNIEITTGRQDLNEYLERINTEIQRHIDSVSTLFPEWIEFKYIKFMFNMPTNKIKEESEKYQNNQNYYPYKRYFYWRKPMEYGNILLSDVKLLDIIYQNAGGYFQDIDRVIDASDNVKNNINNFINNGNKIQIFVDGENCDPYRLAAMFDSLKGYEIQKIDKVVVYYDELNSSKAWLQLKFFTYNVEVKTIAVERIKEDKSLVDHKLVAGVSKAVYKDEVDSIILASSDSDFWSVIEDVNAKYLVLLEKAKCGSDFKSLLWNKNIFYCYLDKFMTPEKDKFFDTVFKKELEKIIASSFVLPNAEQIFREALTQTRASLSSTARDHLYNTTMNNLKLVLNSNGTFSIKLAN</sequence>
<keyword evidence="3" id="KW-1185">Reference proteome</keyword>